<dbReference type="InterPro" id="IPR027417">
    <property type="entry name" value="P-loop_NTPase"/>
</dbReference>
<gene>
    <name evidence="9" type="ORF">P43SY_010769</name>
</gene>
<evidence type="ECO:0000256" key="7">
    <source>
        <dbReference type="ARBA" id="ARBA00023136"/>
    </source>
</evidence>
<name>A0AAD5L588_PYTIN</name>
<dbReference type="PANTHER" id="PTHR19241">
    <property type="entry name" value="ATP-BINDING CASSETTE TRANSPORTER"/>
    <property type="match status" value="1"/>
</dbReference>
<evidence type="ECO:0000256" key="3">
    <source>
        <dbReference type="ARBA" id="ARBA00022692"/>
    </source>
</evidence>
<keyword evidence="10" id="KW-1185">Reference proteome</keyword>
<evidence type="ECO:0000313" key="10">
    <source>
        <dbReference type="Proteomes" id="UP001209570"/>
    </source>
</evidence>
<keyword evidence="5" id="KW-0067">ATP-binding</keyword>
<dbReference type="Gene3D" id="3.40.50.300">
    <property type="entry name" value="P-loop containing nucleotide triphosphate hydrolases"/>
    <property type="match status" value="1"/>
</dbReference>
<protein>
    <recommendedName>
        <fullName evidence="8">ABC transporter domain-containing protein</fullName>
    </recommendedName>
</protein>
<evidence type="ECO:0000256" key="2">
    <source>
        <dbReference type="ARBA" id="ARBA00022448"/>
    </source>
</evidence>
<dbReference type="Pfam" id="PF19055">
    <property type="entry name" value="ABC2_membrane_7"/>
    <property type="match status" value="1"/>
</dbReference>
<dbReference type="GO" id="GO:0140359">
    <property type="term" value="F:ABC-type transporter activity"/>
    <property type="evidence" value="ECO:0007669"/>
    <property type="project" value="InterPro"/>
</dbReference>
<dbReference type="Proteomes" id="UP001209570">
    <property type="component" value="Unassembled WGS sequence"/>
</dbReference>
<accession>A0AAD5L588</accession>
<dbReference type="SMART" id="SM00382">
    <property type="entry name" value="AAA"/>
    <property type="match status" value="1"/>
</dbReference>
<dbReference type="PROSITE" id="PS50893">
    <property type="entry name" value="ABC_TRANSPORTER_2"/>
    <property type="match status" value="1"/>
</dbReference>
<evidence type="ECO:0000256" key="6">
    <source>
        <dbReference type="ARBA" id="ARBA00022989"/>
    </source>
</evidence>
<dbReference type="InterPro" id="IPR003593">
    <property type="entry name" value="AAA+_ATPase"/>
</dbReference>
<keyword evidence="2" id="KW-0813">Transport</keyword>
<dbReference type="Pfam" id="PF00005">
    <property type="entry name" value="ABC_tran"/>
    <property type="match status" value="1"/>
</dbReference>
<dbReference type="AlphaFoldDB" id="A0AAD5L588"/>
<keyword evidence="4" id="KW-0547">Nucleotide-binding</keyword>
<dbReference type="SUPFAM" id="SSF52540">
    <property type="entry name" value="P-loop containing nucleoside triphosphate hydrolases"/>
    <property type="match status" value="1"/>
</dbReference>
<reference evidence="9" key="1">
    <citation type="submission" date="2021-12" db="EMBL/GenBank/DDBJ databases">
        <title>Prjna785345.</title>
        <authorList>
            <person name="Rujirawat T."/>
            <person name="Krajaejun T."/>
        </authorList>
    </citation>
    <scope>NUCLEOTIDE SEQUENCE</scope>
    <source>
        <strain evidence="9">Pi057C3</strain>
    </source>
</reference>
<evidence type="ECO:0000259" key="8">
    <source>
        <dbReference type="PROSITE" id="PS50893"/>
    </source>
</evidence>
<dbReference type="InterPro" id="IPR043926">
    <property type="entry name" value="ABCG_dom"/>
</dbReference>
<keyword evidence="7" id="KW-0472">Membrane</keyword>
<keyword evidence="6" id="KW-1133">Transmembrane helix</keyword>
<dbReference type="EMBL" id="JAKCXM010002807">
    <property type="protein sequence ID" value="KAJ0389969.1"/>
    <property type="molecule type" value="Genomic_DNA"/>
</dbReference>
<evidence type="ECO:0000256" key="5">
    <source>
        <dbReference type="ARBA" id="ARBA00022840"/>
    </source>
</evidence>
<comment type="subcellular location">
    <subcellularLocation>
        <location evidence="1">Membrane</location>
        <topology evidence="1">Multi-pass membrane protein</topology>
    </subcellularLocation>
</comment>
<evidence type="ECO:0000256" key="4">
    <source>
        <dbReference type="ARBA" id="ARBA00022741"/>
    </source>
</evidence>
<comment type="caution">
    <text evidence="9">The sequence shown here is derived from an EMBL/GenBank/DDBJ whole genome shotgun (WGS) entry which is preliminary data.</text>
</comment>
<evidence type="ECO:0000313" key="9">
    <source>
        <dbReference type="EMBL" id="KAJ0389969.1"/>
    </source>
</evidence>
<evidence type="ECO:0000256" key="1">
    <source>
        <dbReference type="ARBA" id="ARBA00004141"/>
    </source>
</evidence>
<dbReference type="GO" id="GO:0005524">
    <property type="term" value="F:ATP binding"/>
    <property type="evidence" value="ECO:0007669"/>
    <property type="project" value="UniProtKB-KW"/>
</dbReference>
<dbReference type="GO" id="GO:0016020">
    <property type="term" value="C:membrane"/>
    <property type="evidence" value="ECO:0007669"/>
    <property type="project" value="UniProtKB-SubCell"/>
</dbReference>
<dbReference type="FunFam" id="3.40.50.300:FF:000289">
    <property type="entry name" value="ABC transporter G family member 31"/>
    <property type="match status" value="1"/>
</dbReference>
<proteinExistence type="predicted"/>
<sequence length="273" mass="29276">MLKGVSGFALPGKMTALMGSTGAGKTTLMDVIARRKTGGTMRGKVLLNGYEATDTAIRRATGYCEQVDVHADSATFREALVFSAFLRQGADVPDEVKHESVQECLELLGLEPIADRMVRGATMEQLKRLTIAVELAAQPSVLFLDEPTSGLDARSAKAIMEGVRKVADTGRTILCTIHQPSTEVFLLFDSVLLLKRGGETVFFGDVGREASQLVEYFERVPGVPRIEEGYNPATWMLEVIGAGVDHAGAAAQQRSAASSTDFVAVYKGSAECL</sequence>
<feature type="domain" description="ABC transporter" evidence="8">
    <location>
        <begin position="1"/>
        <end position="222"/>
    </location>
</feature>
<dbReference type="InterPro" id="IPR003439">
    <property type="entry name" value="ABC_transporter-like_ATP-bd"/>
</dbReference>
<organism evidence="9 10">
    <name type="scientific">Pythium insidiosum</name>
    <name type="common">Pythiosis disease agent</name>
    <dbReference type="NCBI Taxonomy" id="114742"/>
    <lineage>
        <taxon>Eukaryota</taxon>
        <taxon>Sar</taxon>
        <taxon>Stramenopiles</taxon>
        <taxon>Oomycota</taxon>
        <taxon>Peronosporomycetes</taxon>
        <taxon>Pythiales</taxon>
        <taxon>Pythiaceae</taxon>
        <taxon>Pythium</taxon>
    </lineage>
</organism>
<dbReference type="GO" id="GO:0016887">
    <property type="term" value="F:ATP hydrolysis activity"/>
    <property type="evidence" value="ECO:0007669"/>
    <property type="project" value="InterPro"/>
</dbReference>
<keyword evidence="3" id="KW-0812">Transmembrane</keyword>